<keyword evidence="2" id="KW-1185">Reference proteome</keyword>
<evidence type="ECO:0000313" key="2">
    <source>
        <dbReference type="Proteomes" id="UP000306628"/>
    </source>
</evidence>
<reference evidence="1 2" key="1">
    <citation type="submission" date="2019-05" db="EMBL/GenBank/DDBJ databases">
        <title>Draft genome sequence of Nonomuraea zeae DSM 100528.</title>
        <authorList>
            <person name="Saricaoglu S."/>
            <person name="Isik K."/>
        </authorList>
    </citation>
    <scope>NUCLEOTIDE SEQUENCE [LARGE SCALE GENOMIC DNA]</scope>
    <source>
        <strain evidence="1 2">DSM 100528</strain>
    </source>
</reference>
<dbReference type="AlphaFoldDB" id="A0A5S4GYT8"/>
<organism evidence="1 2">
    <name type="scientific">Nonomuraea zeae</name>
    <dbReference type="NCBI Taxonomy" id="1642303"/>
    <lineage>
        <taxon>Bacteria</taxon>
        <taxon>Bacillati</taxon>
        <taxon>Actinomycetota</taxon>
        <taxon>Actinomycetes</taxon>
        <taxon>Streptosporangiales</taxon>
        <taxon>Streptosporangiaceae</taxon>
        <taxon>Nonomuraea</taxon>
    </lineage>
</organism>
<proteinExistence type="predicted"/>
<protein>
    <submittedName>
        <fullName evidence="1">Uncharacterized protein</fullName>
    </submittedName>
</protein>
<evidence type="ECO:0000313" key="1">
    <source>
        <dbReference type="EMBL" id="TMR38128.1"/>
    </source>
</evidence>
<sequence length="76" mass="7801">MQVGEPDAHLVAVAAHPYDHADALVLVRGRHVAHASAQCSPARAGSAIGVARATPSNAVSSRREVMEASFTGAEGR</sequence>
<accession>A0A5S4GYT8</accession>
<comment type="caution">
    <text evidence="1">The sequence shown here is derived from an EMBL/GenBank/DDBJ whole genome shotgun (WGS) entry which is preliminary data.</text>
</comment>
<gene>
    <name evidence="1" type="ORF">ETD85_05715</name>
</gene>
<dbReference type="EMBL" id="VCKX01000011">
    <property type="protein sequence ID" value="TMR38128.1"/>
    <property type="molecule type" value="Genomic_DNA"/>
</dbReference>
<name>A0A5S4GYT8_9ACTN</name>
<dbReference type="RefSeq" id="WP_138688543.1">
    <property type="nucleotide sequence ID" value="NZ_JBHSAZ010000026.1"/>
</dbReference>
<dbReference type="Proteomes" id="UP000306628">
    <property type="component" value="Unassembled WGS sequence"/>
</dbReference>